<feature type="transmembrane region" description="Helical" evidence="1">
    <location>
        <begin position="17"/>
        <end position="36"/>
    </location>
</feature>
<dbReference type="AlphaFoldDB" id="A0A411YJJ3"/>
<dbReference type="KEGG" id="erz:ER308_18715"/>
<gene>
    <name evidence="2" type="ORF">ER308_18715</name>
</gene>
<protein>
    <submittedName>
        <fullName evidence="2">Uncharacterized protein</fullName>
    </submittedName>
</protein>
<evidence type="ECO:0000313" key="3">
    <source>
        <dbReference type="Proteomes" id="UP000291469"/>
    </source>
</evidence>
<reference evidence="2 3" key="1">
    <citation type="submission" date="2019-01" db="EMBL/GenBank/DDBJ databases">
        <title>Egibacter rhizosphaerae EGI 80759T.</title>
        <authorList>
            <person name="Chen D.-D."/>
            <person name="Tian Y."/>
            <person name="Jiao J.-Y."/>
            <person name="Zhang X.-T."/>
            <person name="Zhang Y.-G."/>
            <person name="Zhang Y."/>
            <person name="Xiao M."/>
            <person name="Shu W.-S."/>
            <person name="Li W.-J."/>
        </authorList>
    </citation>
    <scope>NUCLEOTIDE SEQUENCE [LARGE SCALE GENOMIC DNA]</scope>
    <source>
        <strain evidence="2 3">EGI 80759</strain>
    </source>
</reference>
<dbReference type="RefSeq" id="WP_131156389.1">
    <property type="nucleotide sequence ID" value="NZ_CP036402.1"/>
</dbReference>
<name>A0A411YJJ3_9ACTN</name>
<keyword evidence="1" id="KW-1133">Transmembrane helix</keyword>
<feature type="transmembrane region" description="Helical" evidence="1">
    <location>
        <begin position="42"/>
        <end position="59"/>
    </location>
</feature>
<keyword evidence="3" id="KW-1185">Reference proteome</keyword>
<organism evidence="2 3">
    <name type="scientific">Egibacter rhizosphaerae</name>
    <dbReference type="NCBI Taxonomy" id="1670831"/>
    <lineage>
        <taxon>Bacteria</taxon>
        <taxon>Bacillati</taxon>
        <taxon>Actinomycetota</taxon>
        <taxon>Nitriliruptoria</taxon>
        <taxon>Egibacterales</taxon>
        <taxon>Egibacteraceae</taxon>
        <taxon>Egibacter</taxon>
    </lineage>
</organism>
<evidence type="ECO:0000256" key="1">
    <source>
        <dbReference type="SAM" id="Phobius"/>
    </source>
</evidence>
<evidence type="ECO:0000313" key="2">
    <source>
        <dbReference type="EMBL" id="QBI21397.1"/>
    </source>
</evidence>
<dbReference type="EMBL" id="CP036402">
    <property type="protein sequence ID" value="QBI21397.1"/>
    <property type="molecule type" value="Genomic_DNA"/>
</dbReference>
<keyword evidence="1" id="KW-0812">Transmembrane</keyword>
<sequence length="64" mass="6697">MSDQGRKRKRWSKPAELIYWGAGFTVIGVMLVGAGFSWGLLVAVPAGAVLLVGLVAKGVQLGGR</sequence>
<proteinExistence type="predicted"/>
<keyword evidence="1" id="KW-0472">Membrane</keyword>
<dbReference type="Proteomes" id="UP000291469">
    <property type="component" value="Chromosome"/>
</dbReference>
<accession>A0A411YJJ3</accession>